<evidence type="ECO:0000313" key="1">
    <source>
        <dbReference type="EMBL" id="RCW48994.1"/>
    </source>
</evidence>
<evidence type="ECO:0000313" key="2">
    <source>
        <dbReference type="Proteomes" id="UP000252415"/>
    </source>
</evidence>
<keyword evidence="2" id="KW-1185">Reference proteome</keyword>
<gene>
    <name evidence="1" type="ORF">DFP97_105179</name>
</gene>
<reference evidence="1 2" key="1">
    <citation type="submission" date="2018-07" db="EMBL/GenBank/DDBJ databases">
        <title>Genomic Encyclopedia of Type Strains, Phase III (KMG-III): the genomes of soil and plant-associated and newly described type strains.</title>
        <authorList>
            <person name="Whitman W."/>
        </authorList>
    </citation>
    <scope>NUCLEOTIDE SEQUENCE [LARGE SCALE GENOMIC DNA]</scope>
    <source>
        <strain evidence="1 2">CECT 7506</strain>
    </source>
</reference>
<dbReference type="EMBL" id="QPJD01000005">
    <property type="protein sequence ID" value="RCW48994.1"/>
    <property type="molecule type" value="Genomic_DNA"/>
</dbReference>
<dbReference type="AlphaFoldDB" id="A0A368W2U6"/>
<protein>
    <submittedName>
        <fullName evidence="1">Uncharacterized protein</fullName>
    </submittedName>
</protein>
<sequence>MAKKSSINFGKVKKDNTKIKFKQGASASVGSNGNAFAINASDVAVVRIRP</sequence>
<comment type="caution">
    <text evidence="1">The sequence shown here is derived from an EMBL/GenBank/DDBJ whole genome shotgun (WGS) entry which is preliminary data.</text>
</comment>
<dbReference type="RefSeq" id="WP_181873455.1">
    <property type="nucleotide sequence ID" value="NZ_QPJD01000005.1"/>
</dbReference>
<dbReference type="Proteomes" id="UP000252415">
    <property type="component" value="Unassembled WGS sequence"/>
</dbReference>
<proteinExistence type="predicted"/>
<accession>A0A368W2U6</accession>
<name>A0A368W2U6_9BACL</name>
<organism evidence="1 2">
    <name type="scientific">Paenibacillus prosopidis</name>
    <dbReference type="NCBI Taxonomy" id="630520"/>
    <lineage>
        <taxon>Bacteria</taxon>
        <taxon>Bacillati</taxon>
        <taxon>Bacillota</taxon>
        <taxon>Bacilli</taxon>
        <taxon>Bacillales</taxon>
        <taxon>Paenibacillaceae</taxon>
        <taxon>Paenibacillus</taxon>
    </lineage>
</organism>